<evidence type="ECO:0000256" key="7">
    <source>
        <dbReference type="ARBA" id="ARBA00023242"/>
    </source>
</evidence>
<dbReference type="InterPro" id="IPR050390">
    <property type="entry name" value="C5-Methyltransferase"/>
</dbReference>
<dbReference type="SUPFAM" id="SSF53335">
    <property type="entry name" value="S-adenosyl-L-methionine-dependent methyltransferases"/>
    <property type="match status" value="1"/>
</dbReference>
<dbReference type="Proteomes" id="UP000078544">
    <property type="component" value="Unassembled WGS sequence"/>
</dbReference>
<dbReference type="AlphaFoldDB" id="A0A162IEV1"/>
<dbReference type="InterPro" id="IPR001525">
    <property type="entry name" value="C5_MeTfrase"/>
</dbReference>
<evidence type="ECO:0000256" key="8">
    <source>
        <dbReference type="PROSITE-ProRule" id="PRU01016"/>
    </source>
</evidence>
<feature type="domain" description="BAH" evidence="10">
    <location>
        <begin position="493"/>
        <end position="623"/>
    </location>
</feature>
<dbReference type="InterPro" id="IPR001025">
    <property type="entry name" value="BAH_dom"/>
</dbReference>
<evidence type="ECO:0000256" key="2">
    <source>
        <dbReference type="ARBA" id="ARBA00011975"/>
    </source>
</evidence>
<dbReference type="GO" id="GO:0044027">
    <property type="term" value="P:negative regulation of gene expression via chromosomal CpG island methylation"/>
    <property type="evidence" value="ECO:0007669"/>
    <property type="project" value="TreeGrafter"/>
</dbReference>
<comment type="caution">
    <text evidence="11">The sequence shown here is derived from an EMBL/GenBank/DDBJ whole genome shotgun (WGS) entry which is preliminary data.</text>
</comment>
<evidence type="ECO:0000256" key="3">
    <source>
        <dbReference type="ARBA" id="ARBA00022603"/>
    </source>
</evidence>
<keyword evidence="7" id="KW-0539">Nucleus</keyword>
<dbReference type="GO" id="GO:0032259">
    <property type="term" value="P:methylation"/>
    <property type="evidence" value="ECO:0007669"/>
    <property type="project" value="UniProtKB-KW"/>
</dbReference>
<dbReference type="PANTHER" id="PTHR10629">
    <property type="entry name" value="CYTOSINE-SPECIFIC METHYLTRANSFERASE"/>
    <property type="match status" value="1"/>
</dbReference>
<dbReference type="STRING" id="1081109.A0A162IEV1"/>
<evidence type="ECO:0000259" key="10">
    <source>
        <dbReference type="PROSITE" id="PS51038"/>
    </source>
</evidence>
<organism evidence="11 12">
    <name type="scientific">Moelleriella libera RCEF 2490</name>
    <dbReference type="NCBI Taxonomy" id="1081109"/>
    <lineage>
        <taxon>Eukaryota</taxon>
        <taxon>Fungi</taxon>
        <taxon>Dikarya</taxon>
        <taxon>Ascomycota</taxon>
        <taxon>Pezizomycotina</taxon>
        <taxon>Sordariomycetes</taxon>
        <taxon>Hypocreomycetidae</taxon>
        <taxon>Hypocreales</taxon>
        <taxon>Clavicipitaceae</taxon>
        <taxon>Moelleriella</taxon>
    </lineage>
</organism>
<dbReference type="InterPro" id="IPR043151">
    <property type="entry name" value="BAH_sf"/>
</dbReference>
<reference evidence="11 12" key="1">
    <citation type="journal article" date="2016" name="Genome Biol. Evol.">
        <title>Divergent and convergent evolution of fungal pathogenicity.</title>
        <authorList>
            <person name="Shang Y."/>
            <person name="Xiao G."/>
            <person name="Zheng P."/>
            <person name="Cen K."/>
            <person name="Zhan S."/>
            <person name="Wang C."/>
        </authorList>
    </citation>
    <scope>NUCLEOTIDE SEQUENCE [LARGE SCALE GENOMIC DNA]</scope>
    <source>
        <strain evidence="11 12">RCEF 2490</strain>
    </source>
</reference>
<accession>A0A162IEV1</accession>
<dbReference type="PROSITE" id="PS51679">
    <property type="entry name" value="SAM_MT_C5"/>
    <property type="match status" value="1"/>
</dbReference>
<keyword evidence="12" id="KW-1185">Reference proteome</keyword>
<feature type="compositionally biased region" description="Basic and acidic residues" evidence="9">
    <location>
        <begin position="1203"/>
        <end position="1212"/>
    </location>
</feature>
<gene>
    <name evidence="11" type="ORF">AAL_06039</name>
</gene>
<feature type="compositionally biased region" description="Polar residues" evidence="9">
    <location>
        <begin position="1191"/>
        <end position="1201"/>
    </location>
</feature>
<dbReference type="Pfam" id="PF00145">
    <property type="entry name" value="DNA_methylase"/>
    <property type="match status" value="1"/>
</dbReference>
<keyword evidence="3 8" id="KW-0489">Methyltransferase</keyword>
<name>A0A162IEV1_9HYPO</name>
<dbReference type="GO" id="GO:0003677">
    <property type="term" value="F:DNA binding"/>
    <property type="evidence" value="ECO:0007669"/>
    <property type="project" value="UniProtKB-KW"/>
</dbReference>
<dbReference type="PANTHER" id="PTHR10629:SF54">
    <property type="entry name" value="DNA METHYLTRANSFERASE DIM-2"/>
    <property type="match status" value="1"/>
</dbReference>
<evidence type="ECO:0000313" key="12">
    <source>
        <dbReference type="Proteomes" id="UP000078544"/>
    </source>
</evidence>
<dbReference type="InterPro" id="IPR029063">
    <property type="entry name" value="SAM-dependent_MTases_sf"/>
</dbReference>
<dbReference type="Gene3D" id="2.30.30.490">
    <property type="match status" value="1"/>
</dbReference>
<evidence type="ECO:0000256" key="6">
    <source>
        <dbReference type="ARBA" id="ARBA00023125"/>
    </source>
</evidence>
<comment type="similarity">
    <text evidence="8">Belongs to the class I-like SAM-binding methyltransferase superfamily. C5-methyltransferase family.</text>
</comment>
<dbReference type="EMBL" id="AZGY01000015">
    <property type="protein sequence ID" value="KZZ92413.1"/>
    <property type="molecule type" value="Genomic_DNA"/>
</dbReference>
<dbReference type="Gene3D" id="3.40.50.150">
    <property type="entry name" value="Vaccinia Virus protein VP39"/>
    <property type="match status" value="1"/>
</dbReference>
<proteinExistence type="inferred from homology"/>
<feature type="active site" evidence="8">
    <location>
        <position position="866"/>
    </location>
</feature>
<feature type="region of interest" description="Disordered" evidence="9">
    <location>
        <begin position="1190"/>
        <end position="1212"/>
    </location>
</feature>
<keyword evidence="6" id="KW-0238">DNA-binding</keyword>
<dbReference type="Pfam" id="PF25423">
    <property type="entry name" value="DUF7893"/>
    <property type="match status" value="1"/>
</dbReference>
<dbReference type="PRINTS" id="PR00105">
    <property type="entry name" value="C5METTRFRASE"/>
</dbReference>
<evidence type="ECO:0000256" key="5">
    <source>
        <dbReference type="ARBA" id="ARBA00022691"/>
    </source>
</evidence>
<evidence type="ECO:0000256" key="1">
    <source>
        <dbReference type="ARBA" id="ARBA00004123"/>
    </source>
</evidence>
<evidence type="ECO:0000256" key="4">
    <source>
        <dbReference type="ARBA" id="ARBA00022679"/>
    </source>
</evidence>
<dbReference type="InterPro" id="IPR057215">
    <property type="entry name" value="DUF7893"/>
</dbReference>
<dbReference type="GO" id="GO:0003682">
    <property type="term" value="F:chromatin binding"/>
    <property type="evidence" value="ECO:0007669"/>
    <property type="project" value="InterPro"/>
</dbReference>
<dbReference type="GO" id="GO:0003886">
    <property type="term" value="F:DNA (cytosine-5-)-methyltransferase activity"/>
    <property type="evidence" value="ECO:0007669"/>
    <property type="project" value="UniProtKB-EC"/>
</dbReference>
<keyword evidence="5 8" id="KW-0949">S-adenosyl-L-methionine</keyword>
<evidence type="ECO:0000313" key="11">
    <source>
        <dbReference type="EMBL" id="KZZ92413.1"/>
    </source>
</evidence>
<feature type="region of interest" description="Disordered" evidence="9">
    <location>
        <begin position="964"/>
        <end position="985"/>
    </location>
</feature>
<evidence type="ECO:0000256" key="9">
    <source>
        <dbReference type="SAM" id="MobiDB-lite"/>
    </source>
</evidence>
<dbReference type="PROSITE" id="PS00094">
    <property type="entry name" value="C5_MTASE_1"/>
    <property type="match status" value="1"/>
</dbReference>
<keyword evidence="4 8" id="KW-0808">Transferase</keyword>
<sequence length="1266" mass="141384">MLSQNNPDSPISAAEAASELDAIWDEFLSGSTVGDVIYDSIEPICDFPKFDFASIQASTNAAITVQEESRDSTHASESCCKADGLPAVDHNVADTVLRAPAPVTVQNLKAFEEHFLAADPGAHSSESSKTLGAISENGSVSGVVLSSPRLTNGRHELVVEIPNLHLSSPPSHYAPFFPSAPRKSELDALEEIRSALPRLPEGLNFVEIQLDDFSVYRDTATNPAEMCCLHHLDTKWGYKDFWFDGIISAGSKRFYVDRVPINTMPIDGYGREVSHTVCDKVWLQSKFCIGSDVYYKLGQPTPAYRRFYDPFMCIADLAKHFVDFLAAKLEEKVPVSIRHFRSEFRDWVLATHGNLVAGWLSQHPSGDYRTSIVANIGFLHKESMSVLARESHDGCDDVYFHSLWAEILDLDQYRPRMCKRGSSNQNPTIVTRYTFELFSHLPFGSCLRNYPTSSKTLALIDQTSTVRSLESARSMDLLRSNGRHFLTHDKAISCVRPGDTISTSRDDVESGSRWERETAYGFADADRWFALVQAVKTNKAGFKEFEVIWYYRPVDTLCGLMKYPWSHELFLSDHCSCHEKYKIQEHEVLGVHDVEFGGDSETQSEFFCRQVYLSEDRRWQSLQERHLRCHHRSSASHVTEKYETGETFLVQVHRGDSRSEPCELVNHNADSDRRLFTFRRLWRRSEVDPATPPAPCNELVYSSQFVTCDARRVVGRCSVRFFNEGAKIPTPYDRDGVGCMFFITCQEVIGPDGSFCLVPLRAAPESLKQCFDPAANVTRLNGLDLFCGGGNFGRGLEEGGAVQMKWANDYDRTAMHTYMANSEHSQLTSPFLGSIDELHKLASNGDFSEAVPAIGAVDFISAGSPCPGFSRFTNDKTTNKQRKNQSLVAAYASFVDLYRPKYGILENVPGIIQPKADRDQDVFSQLLCAVVGLGYQAQLFLLDASSQGSAQRRTRVFLTFAAPGHRLPDRPQQSHSHPPGTYEQRLGRLPNGEAIAQREMPTTTPFPFTDFVRATRGLPKIYDGQPDTCIPFPDHRVSFGMSRLIKRRVSLIPKRPWGMNFRKASESVLSAAERNLFAIPLTSAIQKKSNSYGRMHPHRLMETIMTRQHPGDHKGGRVLHWDEDRGITVMEARRGQGFPDEEVILGGPREQYKIVGNSVAREVALALGLAFREAWVASCGGTEPFIRAQKESTSGTSNSSLMRRPEVPDTLPPEKKATLMVAIPSFSSVEAADGQGPVQKRYAEHVGVSMAAAAATTLLPKRPRHV</sequence>
<dbReference type="OrthoDB" id="5376140at2759"/>
<dbReference type="PROSITE" id="PS51038">
    <property type="entry name" value="BAH"/>
    <property type="match status" value="1"/>
</dbReference>
<dbReference type="EC" id="2.1.1.37" evidence="2"/>
<comment type="subcellular location">
    <subcellularLocation>
        <location evidence="1">Nucleus</location>
    </subcellularLocation>
</comment>
<dbReference type="InterPro" id="IPR018117">
    <property type="entry name" value="C5_DNA_meth_AS"/>
</dbReference>
<dbReference type="GO" id="GO:0005634">
    <property type="term" value="C:nucleus"/>
    <property type="evidence" value="ECO:0007669"/>
    <property type="project" value="UniProtKB-SubCell"/>
</dbReference>
<protein>
    <recommendedName>
        <fullName evidence="2">DNA (cytosine-5-)-methyltransferase</fullName>
        <ecNumber evidence="2">2.1.1.37</ecNumber>
    </recommendedName>
</protein>
<dbReference type="Gene3D" id="3.90.120.10">
    <property type="entry name" value="DNA Methylase, subunit A, domain 2"/>
    <property type="match status" value="1"/>
</dbReference>